<evidence type="ECO:0000313" key="5">
    <source>
        <dbReference type="Proteomes" id="UP001329430"/>
    </source>
</evidence>
<dbReference type="PRINTS" id="PR00080">
    <property type="entry name" value="SDRFAMILY"/>
</dbReference>
<dbReference type="InterPro" id="IPR020904">
    <property type="entry name" value="Sc_DH/Rdtase_CS"/>
</dbReference>
<dbReference type="PANTHER" id="PTHR44229:SF8">
    <property type="entry name" value="ALCOHOL DEHYDROGENASE-RELATED"/>
    <property type="match status" value="1"/>
</dbReference>
<dbReference type="InterPro" id="IPR036291">
    <property type="entry name" value="NAD(P)-bd_dom_sf"/>
</dbReference>
<evidence type="ECO:0000256" key="3">
    <source>
        <dbReference type="RuleBase" id="RU000363"/>
    </source>
</evidence>
<dbReference type="GO" id="GO:0016616">
    <property type="term" value="F:oxidoreductase activity, acting on the CH-OH group of donors, NAD or NADP as acceptor"/>
    <property type="evidence" value="ECO:0007669"/>
    <property type="project" value="TreeGrafter"/>
</dbReference>
<dbReference type="Proteomes" id="UP001329430">
    <property type="component" value="Chromosome 8"/>
</dbReference>
<dbReference type="GO" id="GO:0005737">
    <property type="term" value="C:cytoplasm"/>
    <property type="evidence" value="ECO:0007669"/>
    <property type="project" value="TreeGrafter"/>
</dbReference>
<dbReference type="Gene3D" id="3.40.50.720">
    <property type="entry name" value="NAD(P)-binding Rossmann-like Domain"/>
    <property type="match status" value="1"/>
</dbReference>
<dbReference type="PRINTS" id="PR00081">
    <property type="entry name" value="GDHRDH"/>
</dbReference>
<proteinExistence type="inferred from homology"/>
<reference evidence="4 5" key="1">
    <citation type="journal article" date="2024" name="Insects">
        <title>An Improved Chromosome-Level Genome Assembly of the Firefly Pyrocoelia pectoralis.</title>
        <authorList>
            <person name="Fu X."/>
            <person name="Meyer-Rochow V.B."/>
            <person name="Ballantyne L."/>
            <person name="Zhu X."/>
        </authorList>
    </citation>
    <scope>NUCLEOTIDE SEQUENCE [LARGE SCALE GENOMIC DNA]</scope>
    <source>
        <strain evidence="4">XCY_ONT2</strain>
    </source>
</reference>
<organism evidence="4 5">
    <name type="scientific">Pyrocoelia pectoralis</name>
    <dbReference type="NCBI Taxonomy" id="417401"/>
    <lineage>
        <taxon>Eukaryota</taxon>
        <taxon>Metazoa</taxon>
        <taxon>Ecdysozoa</taxon>
        <taxon>Arthropoda</taxon>
        <taxon>Hexapoda</taxon>
        <taxon>Insecta</taxon>
        <taxon>Pterygota</taxon>
        <taxon>Neoptera</taxon>
        <taxon>Endopterygota</taxon>
        <taxon>Coleoptera</taxon>
        <taxon>Polyphaga</taxon>
        <taxon>Elateriformia</taxon>
        <taxon>Elateroidea</taxon>
        <taxon>Lampyridae</taxon>
        <taxon>Lampyrinae</taxon>
        <taxon>Pyrocoelia</taxon>
    </lineage>
</organism>
<dbReference type="InterPro" id="IPR002347">
    <property type="entry name" value="SDR_fam"/>
</dbReference>
<evidence type="ECO:0000256" key="1">
    <source>
        <dbReference type="ARBA" id="ARBA00006484"/>
    </source>
</evidence>
<dbReference type="FunFam" id="3.40.50.720:FF:000149">
    <property type="entry name" value="15-hydroxyprostaglandin dehydrogenase [NAD(+)]"/>
    <property type="match status" value="1"/>
</dbReference>
<dbReference type="AlphaFoldDB" id="A0AAN7ZI20"/>
<dbReference type="PROSITE" id="PS00061">
    <property type="entry name" value="ADH_SHORT"/>
    <property type="match status" value="1"/>
</dbReference>
<dbReference type="EMBL" id="JAVRBK010000008">
    <property type="protein sequence ID" value="KAK5639743.1"/>
    <property type="molecule type" value="Genomic_DNA"/>
</dbReference>
<evidence type="ECO:0000313" key="4">
    <source>
        <dbReference type="EMBL" id="KAK5639743.1"/>
    </source>
</evidence>
<sequence length="268" mass="28583">MYSFASKFALVTGAGSGLGLSYVRELLLKGVGGVTLVDFNESLGGSVSAALNKEFGGRVIFVRADVANLEQFEGAFQTSISHWKHLDIVINNAGVLDEEKWLKTIAVNCEGTTQGAHLGFKYMSKIKGGRGGIIVNASSIVGVNHYYSAPVYSATKSFIIALSRAMGTSIYYEHTGVKVMAICPGITSTPIYNDILNNVPLSIVPAVKERIAVDVKSFSLQSVDSVAKAMVKIIQEGSNGSVWIAEGGEPPYKVELPTIEDLKKSPTT</sequence>
<dbReference type="SUPFAM" id="SSF51735">
    <property type="entry name" value="NAD(P)-binding Rossmann-fold domains"/>
    <property type="match status" value="1"/>
</dbReference>
<keyword evidence="5" id="KW-1185">Reference proteome</keyword>
<evidence type="ECO:0000256" key="2">
    <source>
        <dbReference type="ARBA" id="ARBA00023002"/>
    </source>
</evidence>
<comment type="similarity">
    <text evidence="1 3">Belongs to the short-chain dehydrogenases/reductases (SDR) family.</text>
</comment>
<comment type="caution">
    <text evidence="4">The sequence shown here is derived from an EMBL/GenBank/DDBJ whole genome shotgun (WGS) entry which is preliminary data.</text>
</comment>
<gene>
    <name evidence="4" type="ORF">RI129_010554</name>
</gene>
<accession>A0AAN7ZI20</accession>
<name>A0AAN7ZI20_9COLE</name>
<dbReference type="Pfam" id="PF00106">
    <property type="entry name" value="adh_short"/>
    <property type="match status" value="1"/>
</dbReference>
<protein>
    <submittedName>
        <fullName evidence="4">Uncharacterized protein</fullName>
    </submittedName>
</protein>
<keyword evidence="2" id="KW-0560">Oxidoreductase</keyword>
<dbReference type="PANTHER" id="PTHR44229">
    <property type="entry name" value="15-HYDROXYPROSTAGLANDIN DEHYDROGENASE [NAD(+)]"/>
    <property type="match status" value="1"/>
</dbReference>